<comment type="similarity">
    <text evidence="2">Belongs to the LOG family.</text>
</comment>
<dbReference type="SUPFAM" id="SSF102405">
    <property type="entry name" value="MCP/YpsA-like"/>
    <property type="match status" value="1"/>
</dbReference>
<dbReference type="InterPro" id="IPR052341">
    <property type="entry name" value="LOG_family_nucleotidases"/>
</dbReference>
<sequence>MTECTEEIIEKNKIADDFNCSEKIFDNVKNCVTFFGSARTSQDKKICDLAEKLAFNLASKNINIVTGGGGGIMEAANRGAFKAKTVESIGLNILIPQEQRLNPYTTRNHTFNYFFSRKYMLVKHSSACVVFPGGYGTLDELFEIIILVQTKKLQNLKIYLYGTNFWRDLISFIENTLLKEGMINKSELEVFTLTDDLEFIEKDILKLFN</sequence>
<keyword evidence="4" id="KW-1185">Reference proteome</keyword>
<dbReference type="InterPro" id="IPR005269">
    <property type="entry name" value="LOG"/>
</dbReference>
<organism evidence="3 4">
    <name type="scientific">Arcobacter nitrofigilis (strain ATCC 33309 / DSM 7299 / CCUG 15893 / LMG 7604 / NCTC 12251 / CI)</name>
    <name type="common">Campylobacter nitrofigilis</name>
    <dbReference type="NCBI Taxonomy" id="572480"/>
    <lineage>
        <taxon>Bacteria</taxon>
        <taxon>Pseudomonadati</taxon>
        <taxon>Campylobacterota</taxon>
        <taxon>Epsilonproteobacteria</taxon>
        <taxon>Campylobacterales</taxon>
        <taxon>Arcobacteraceae</taxon>
        <taxon>Arcobacter</taxon>
    </lineage>
</organism>
<gene>
    <name evidence="3" type="ordered locus">Arnit_1278</name>
</gene>
<proteinExistence type="inferred from homology"/>
<dbReference type="GO" id="GO:0009691">
    <property type="term" value="P:cytokinin biosynthetic process"/>
    <property type="evidence" value="ECO:0007669"/>
    <property type="project" value="UniProtKB-UniRule"/>
</dbReference>
<evidence type="ECO:0000313" key="4">
    <source>
        <dbReference type="Proteomes" id="UP000000939"/>
    </source>
</evidence>
<name>D5V4N1_ARCNC</name>
<evidence type="ECO:0000256" key="1">
    <source>
        <dbReference type="ARBA" id="ARBA00000274"/>
    </source>
</evidence>
<dbReference type="NCBIfam" id="TIGR00730">
    <property type="entry name" value="Rossman fold protein, TIGR00730 family"/>
    <property type="match status" value="1"/>
</dbReference>
<dbReference type="EMBL" id="CP001999">
    <property type="protein sequence ID" value="ADG92936.1"/>
    <property type="molecule type" value="Genomic_DNA"/>
</dbReference>
<dbReference type="AlphaFoldDB" id="D5V4N1"/>
<accession>D5V4N1</accession>
<dbReference type="InterPro" id="IPR031100">
    <property type="entry name" value="LOG_fam"/>
</dbReference>
<dbReference type="HOGENOM" id="CLU_058336_0_5_7"/>
<dbReference type="EC" id="3.2.2.n1" evidence="2"/>
<comment type="catalytic activity">
    <reaction evidence="1">
        <text>AMP + H2O = D-ribose 5-phosphate + adenine</text>
        <dbReference type="Rhea" id="RHEA:20129"/>
        <dbReference type="ChEBI" id="CHEBI:15377"/>
        <dbReference type="ChEBI" id="CHEBI:16708"/>
        <dbReference type="ChEBI" id="CHEBI:78346"/>
        <dbReference type="ChEBI" id="CHEBI:456215"/>
        <dbReference type="EC" id="3.2.2.4"/>
    </reaction>
</comment>
<dbReference type="Pfam" id="PF03641">
    <property type="entry name" value="Lysine_decarbox"/>
    <property type="match status" value="1"/>
</dbReference>
<protein>
    <recommendedName>
        <fullName evidence="2">Cytokinin riboside 5'-monophosphate phosphoribohydrolase</fullName>
        <ecNumber evidence="2">3.2.2.n1</ecNumber>
    </recommendedName>
</protein>
<dbReference type="eggNOG" id="COG1611">
    <property type="taxonomic scope" value="Bacteria"/>
</dbReference>
<keyword evidence="2" id="KW-0378">Hydrolase</keyword>
<keyword evidence="2" id="KW-0203">Cytokinin biosynthesis</keyword>
<dbReference type="Proteomes" id="UP000000939">
    <property type="component" value="Chromosome"/>
</dbReference>
<dbReference type="KEGG" id="ant:Arnit_1278"/>
<dbReference type="RefSeq" id="WP_013135081.1">
    <property type="nucleotide sequence ID" value="NC_014166.1"/>
</dbReference>
<evidence type="ECO:0000313" key="3">
    <source>
        <dbReference type="EMBL" id="ADG92936.1"/>
    </source>
</evidence>
<dbReference type="PANTHER" id="PTHR43393:SF3">
    <property type="entry name" value="LYSINE DECARBOXYLASE-LIKE PROTEIN"/>
    <property type="match status" value="1"/>
</dbReference>
<dbReference type="STRING" id="572480.Arnit_1278"/>
<reference evidence="3 4" key="1">
    <citation type="journal article" date="2010" name="Stand. Genomic Sci.">
        <title>Complete genome sequence of Arcobacter nitrofigilis type strain (CI).</title>
        <authorList>
            <person name="Pati A."/>
            <person name="Gronow S."/>
            <person name="Lapidus A."/>
            <person name="Copeland A."/>
            <person name="Glavina Del Rio T."/>
            <person name="Nolan M."/>
            <person name="Lucas S."/>
            <person name="Tice H."/>
            <person name="Cheng J.F."/>
            <person name="Han C."/>
            <person name="Chertkov O."/>
            <person name="Bruce D."/>
            <person name="Tapia R."/>
            <person name="Goodwin L."/>
            <person name="Pitluck S."/>
            <person name="Liolios K."/>
            <person name="Ivanova N."/>
            <person name="Mavromatis K."/>
            <person name="Chen A."/>
            <person name="Palaniappan K."/>
            <person name="Land M."/>
            <person name="Hauser L."/>
            <person name="Chang Y.J."/>
            <person name="Jeffries C.D."/>
            <person name="Detter J.C."/>
            <person name="Rohde M."/>
            <person name="Goker M."/>
            <person name="Bristow J."/>
            <person name="Eisen J.A."/>
            <person name="Markowitz V."/>
            <person name="Hugenholtz P."/>
            <person name="Klenk H.P."/>
            <person name="Kyrpides N.C."/>
        </authorList>
    </citation>
    <scope>NUCLEOTIDE SEQUENCE [LARGE SCALE GENOMIC DNA]</scope>
    <source>
        <strain evidence="4">ATCC 33309 / DSM 7299 / CCUG 15893 / LMG 7604 / NCTC 12251 / CI</strain>
    </source>
</reference>
<dbReference type="GO" id="GO:0005829">
    <property type="term" value="C:cytosol"/>
    <property type="evidence" value="ECO:0007669"/>
    <property type="project" value="TreeGrafter"/>
</dbReference>
<dbReference type="OrthoDB" id="9801098at2"/>
<dbReference type="Gene3D" id="3.40.50.450">
    <property type="match status" value="1"/>
</dbReference>
<dbReference type="PANTHER" id="PTHR43393">
    <property type="entry name" value="CYTOKININ RIBOSIDE 5'-MONOPHOSPHATE PHOSPHORIBOHYDROLASE"/>
    <property type="match status" value="1"/>
</dbReference>
<dbReference type="GO" id="GO:0008714">
    <property type="term" value="F:AMP nucleosidase activity"/>
    <property type="evidence" value="ECO:0007669"/>
    <property type="project" value="UniProtKB-EC"/>
</dbReference>
<evidence type="ECO:0000256" key="2">
    <source>
        <dbReference type="RuleBase" id="RU363015"/>
    </source>
</evidence>